<protein>
    <recommendedName>
        <fullName evidence="2">F-box domain-containing protein</fullName>
    </recommendedName>
</protein>
<accession>N1PTZ8</accession>
<dbReference type="Gene3D" id="1.20.1280.50">
    <property type="match status" value="1"/>
</dbReference>
<dbReference type="InterPro" id="IPR001810">
    <property type="entry name" value="F-box_dom"/>
</dbReference>
<dbReference type="EMBL" id="KB446537">
    <property type="protein sequence ID" value="EME46931.1"/>
    <property type="molecule type" value="Genomic_DNA"/>
</dbReference>
<feature type="region of interest" description="Disordered" evidence="1">
    <location>
        <begin position="1"/>
        <end position="48"/>
    </location>
</feature>
<dbReference type="CDD" id="cd09917">
    <property type="entry name" value="F-box_SF"/>
    <property type="match status" value="1"/>
</dbReference>
<organism evidence="3 4">
    <name type="scientific">Dothistroma septosporum (strain NZE10 / CBS 128990)</name>
    <name type="common">Red band needle blight fungus</name>
    <name type="synonym">Mycosphaerella pini</name>
    <dbReference type="NCBI Taxonomy" id="675120"/>
    <lineage>
        <taxon>Eukaryota</taxon>
        <taxon>Fungi</taxon>
        <taxon>Dikarya</taxon>
        <taxon>Ascomycota</taxon>
        <taxon>Pezizomycotina</taxon>
        <taxon>Dothideomycetes</taxon>
        <taxon>Dothideomycetidae</taxon>
        <taxon>Mycosphaerellales</taxon>
        <taxon>Mycosphaerellaceae</taxon>
        <taxon>Dothistroma</taxon>
    </lineage>
</organism>
<evidence type="ECO:0000259" key="2">
    <source>
        <dbReference type="PROSITE" id="PS50181"/>
    </source>
</evidence>
<keyword evidence="4" id="KW-1185">Reference proteome</keyword>
<evidence type="ECO:0000256" key="1">
    <source>
        <dbReference type="SAM" id="MobiDB-lite"/>
    </source>
</evidence>
<proteinExistence type="predicted"/>
<dbReference type="HOGENOM" id="CLU_640969_0_0_1"/>
<feature type="compositionally biased region" description="Basic and acidic residues" evidence="1">
    <location>
        <begin position="29"/>
        <end position="44"/>
    </location>
</feature>
<feature type="domain" description="F-box" evidence="2">
    <location>
        <begin position="91"/>
        <end position="141"/>
    </location>
</feature>
<dbReference type="OMA" id="ICARWSI"/>
<dbReference type="SMART" id="SM00256">
    <property type="entry name" value="FBOX"/>
    <property type="match status" value="1"/>
</dbReference>
<dbReference type="InterPro" id="IPR036047">
    <property type="entry name" value="F-box-like_dom_sf"/>
</dbReference>
<dbReference type="AlphaFoldDB" id="N1PTZ8"/>
<reference evidence="4" key="1">
    <citation type="journal article" date="2012" name="PLoS Genet.">
        <title>The genomes of the fungal plant pathogens Cladosporium fulvum and Dothistroma septosporum reveal adaptation to different hosts and lifestyles but also signatures of common ancestry.</title>
        <authorList>
            <person name="de Wit P.J.G.M."/>
            <person name="van der Burgt A."/>
            <person name="Oekmen B."/>
            <person name="Stergiopoulos I."/>
            <person name="Abd-Elsalam K.A."/>
            <person name="Aerts A.L."/>
            <person name="Bahkali A.H."/>
            <person name="Beenen H.G."/>
            <person name="Chettri P."/>
            <person name="Cox M.P."/>
            <person name="Datema E."/>
            <person name="de Vries R.P."/>
            <person name="Dhillon B."/>
            <person name="Ganley A.R."/>
            <person name="Griffiths S.A."/>
            <person name="Guo Y."/>
            <person name="Hamelin R.C."/>
            <person name="Henrissat B."/>
            <person name="Kabir M.S."/>
            <person name="Jashni M.K."/>
            <person name="Kema G."/>
            <person name="Klaubauf S."/>
            <person name="Lapidus A."/>
            <person name="Levasseur A."/>
            <person name="Lindquist E."/>
            <person name="Mehrabi R."/>
            <person name="Ohm R.A."/>
            <person name="Owen T.J."/>
            <person name="Salamov A."/>
            <person name="Schwelm A."/>
            <person name="Schijlen E."/>
            <person name="Sun H."/>
            <person name="van den Burg H.A."/>
            <person name="van Ham R.C.H.J."/>
            <person name="Zhang S."/>
            <person name="Goodwin S.B."/>
            <person name="Grigoriev I.V."/>
            <person name="Collemare J."/>
            <person name="Bradshaw R.E."/>
        </authorList>
    </citation>
    <scope>NUCLEOTIDE SEQUENCE [LARGE SCALE GENOMIC DNA]</scope>
    <source>
        <strain evidence="4">NZE10 / CBS 128990</strain>
    </source>
</reference>
<dbReference type="OrthoDB" id="3642669at2759"/>
<evidence type="ECO:0000313" key="3">
    <source>
        <dbReference type="EMBL" id="EME46931.1"/>
    </source>
</evidence>
<dbReference type="SUPFAM" id="SSF81383">
    <property type="entry name" value="F-box domain"/>
    <property type="match status" value="1"/>
</dbReference>
<evidence type="ECO:0000313" key="4">
    <source>
        <dbReference type="Proteomes" id="UP000016933"/>
    </source>
</evidence>
<dbReference type="Proteomes" id="UP000016933">
    <property type="component" value="Unassembled WGS sequence"/>
</dbReference>
<dbReference type="PROSITE" id="PS50181">
    <property type="entry name" value="FBOX"/>
    <property type="match status" value="1"/>
</dbReference>
<name>N1PTZ8_DOTSN</name>
<sequence length="428" mass="48230">MKMDATRDNGSMRAPPLTGPVRTIGRSAPSDEDRSSMDREEHVPQRNCGEVKTGHHFIRNHPSIDLYPCHLRYMHVDLQEDVCGPRPKLVGDHISQLPAELLVQLLSHLPIPDLKRAERLSKHFRGTIKNPDNVNAFLQQRQYAARARLSRKIGHLTRRGFLDQQDGDLLDTFCAFVNRGGLTNDVSRCHYILAAMMDLFELNLRDLPSQIMEHTNKAELLSSLAAFVHFLFIAHIIKHVPCSELSCGICARWSIDGFMQGVASHCSRLERFGFTQDRALGWYQKLWNPMVPCGDDWADGILQAGPPLLNIVPEVEGPPRHLITHLWWHQGPNSANRWSATNLPVHRGLCSMAQLAAVVDVPSLPAKTNPRNNWGWGSMPLSHGLQTVYFFAYYMKSAWAYGLVQKALNGEGVDAFVLTAILEELNIY</sequence>
<reference evidence="3 4" key="2">
    <citation type="journal article" date="2012" name="PLoS Pathog.">
        <title>Diverse lifestyles and strategies of plant pathogenesis encoded in the genomes of eighteen Dothideomycetes fungi.</title>
        <authorList>
            <person name="Ohm R.A."/>
            <person name="Feau N."/>
            <person name="Henrissat B."/>
            <person name="Schoch C.L."/>
            <person name="Horwitz B.A."/>
            <person name="Barry K.W."/>
            <person name="Condon B.J."/>
            <person name="Copeland A.C."/>
            <person name="Dhillon B."/>
            <person name="Glaser F."/>
            <person name="Hesse C.N."/>
            <person name="Kosti I."/>
            <person name="LaButti K."/>
            <person name="Lindquist E.A."/>
            <person name="Lucas S."/>
            <person name="Salamov A.A."/>
            <person name="Bradshaw R.E."/>
            <person name="Ciuffetti L."/>
            <person name="Hamelin R.C."/>
            <person name="Kema G.H.J."/>
            <person name="Lawrence C."/>
            <person name="Scott J.A."/>
            <person name="Spatafora J.W."/>
            <person name="Turgeon B.G."/>
            <person name="de Wit P.J.G.M."/>
            <person name="Zhong S."/>
            <person name="Goodwin S.B."/>
            <person name="Grigoriev I.V."/>
        </authorList>
    </citation>
    <scope>NUCLEOTIDE SEQUENCE [LARGE SCALE GENOMIC DNA]</scope>
    <source>
        <strain evidence="4">NZE10 / CBS 128990</strain>
    </source>
</reference>
<gene>
    <name evidence="3" type="ORF">DOTSEDRAFT_70764</name>
</gene>
<dbReference type="Pfam" id="PF00646">
    <property type="entry name" value="F-box"/>
    <property type="match status" value="1"/>
</dbReference>